<dbReference type="PANTHER" id="PTHR35566:SF1">
    <property type="entry name" value="TYPE VI SECRETION SYSTEM BASEPLATE COMPONENT TSSK1"/>
    <property type="match status" value="1"/>
</dbReference>
<protein>
    <submittedName>
        <fullName evidence="1">Type VI secretion system-associated protein</fullName>
    </submittedName>
</protein>
<dbReference type="Pfam" id="PF05936">
    <property type="entry name" value="T6SS_VasE"/>
    <property type="match status" value="1"/>
</dbReference>
<keyword evidence="2" id="KW-1185">Reference proteome</keyword>
<comment type="caution">
    <text evidence="1">The sequence shown here is derived from an EMBL/GenBank/DDBJ whole genome shotgun (WGS) entry which is preliminary data.</text>
</comment>
<evidence type="ECO:0000313" key="2">
    <source>
        <dbReference type="Proteomes" id="UP000094936"/>
    </source>
</evidence>
<dbReference type="InterPro" id="IPR010263">
    <property type="entry name" value="T6SS_TssK"/>
</dbReference>
<name>A0A1C3EDP9_9GAMM</name>
<dbReference type="Proteomes" id="UP000094936">
    <property type="component" value="Unassembled WGS sequence"/>
</dbReference>
<reference evidence="1 2" key="1">
    <citation type="submission" date="2016-05" db="EMBL/GenBank/DDBJ databases">
        <title>Genomic Taxonomy of the Vibrionaceae.</title>
        <authorList>
            <person name="Gomez-Gil B."/>
            <person name="Enciso-Ibarra J."/>
        </authorList>
    </citation>
    <scope>NUCLEOTIDE SEQUENCE [LARGE SCALE GENOMIC DNA]</scope>
    <source>
        <strain evidence="1 2">CAIM 1920</strain>
    </source>
</reference>
<dbReference type="PANTHER" id="PTHR35566">
    <property type="entry name" value="BLR3599 PROTEIN"/>
    <property type="match status" value="1"/>
</dbReference>
<dbReference type="NCBIfam" id="TIGR03353">
    <property type="entry name" value="VI_chp_4"/>
    <property type="match status" value="1"/>
</dbReference>
<dbReference type="AlphaFoldDB" id="A0A1C3EDP9"/>
<organism evidence="1 2">
    <name type="scientific">Veronia pacifica</name>
    <dbReference type="NCBI Taxonomy" id="1080227"/>
    <lineage>
        <taxon>Bacteria</taxon>
        <taxon>Pseudomonadati</taxon>
        <taxon>Pseudomonadota</taxon>
        <taxon>Gammaproteobacteria</taxon>
        <taxon>Vibrionales</taxon>
        <taxon>Vibrionaceae</taxon>
        <taxon>Veronia</taxon>
    </lineage>
</organism>
<dbReference type="EMBL" id="LYBM01000037">
    <property type="protein sequence ID" value="ODA31371.1"/>
    <property type="molecule type" value="Genomic_DNA"/>
</dbReference>
<proteinExistence type="predicted"/>
<gene>
    <name evidence="1" type="ORF">A8L45_17435</name>
</gene>
<accession>A0A1C3EDP9</accession>
<sequence>MIESKKVVWSEGMFLSPQHFQQQERYFEGFVRNFAGQYAPKAFGLTELVIDHAMLNIGKVAVRKARGVFPDGTPFSITEELVIDIPAHTHYAKVYLALPVRRAGAVNVGEDMRYRYRSTPHDIYDTTRENSDAAQVELSTLNIQLKLEGEDLSDYALLTIVEVQELKPDGEIKLNHAFVPQCLQFGVSQYLTDTLSDIFAQIQYRARTISTRLQADCKSKSYQSMMRDYLWLQMLGAWMPKLEQWHVDGSLLTKYLYHECISMAGQMQGLEGKMPTSFATWNQDDLYHIFSVVFAEIQVLLREVQIENVTALDWDLQLFNSRRLLRTLVKDRSLFAKGRFILVVTSSIGPARLGNEFPKASKLAGNSDIANLVRNALSGVSLRHLPYAPSELKSRHDAAYFEIDTNDDLWQALISKDEAIALHIDDCIDNVNVGFHVIR</sequence>
<dbReference type="STRING" id="1080227.A8L45_17435"/>
<evidence type="ECO:0000313" key="1">
    <source>
        <dbReference type="EMBL" id="ODA31371.1"/>
    </source>
</evidence>